<dbReference type="EMBL" id="CP003167">
    <property type="protein sequence ID" value="AGB01586.1"/>
    <property type="molecule type" value="Genomic_DNA"/>
</dbReference>
<dbReference type="RefSeq" id="WP_015284550.1">
    <property type="nucleotide sequence ID" value="NC_019943.1"/>
</dbReference>
<dbReference type="Gene3D" id="3.40.470.10">
    <property type="entry name" value="Uracil-DNA glycosylase-like domain"/>
    <property type="match status" value="1"/>
</dbReference>
<evidence type="ECO:0000313" key="3">
    <source>
        <dbReference type="Proteomes" id="UP000010824"/>
    </source>
</evidence>
<dbReference type="STRING" id="593750.Metfor_0516"/>
<dbReference type="InterPro" id="IPR036895">
    <property type="entry name" value="Uracil-DNA_glycosylase-like_sf"/>
</dbReference>
<reference evidence="2 3" key="2">
    <citation type="journal article" date="2014" name="Genome Announc.">
        <title>Complete Genome Sequence of Methanoregula formicica SMSPT, a Mesophilic Hydrogenotrophic Methanogen Isolated from a Methanogenic Upflow Anaerobic Sludge Blanket Reactor.</title>
        <authorList>
            <person name="Yamamoto K."/>
            <person name="Tamaki H."/>
            <person name="Cadillo-Quiroz H."/>
            <person name="Imachi H."/>
            <person name="Kyrpides N."/>
            <person name="Woyke T."/>
            <person name="Goodwin L."/>
            <person name="Zinder S.H."/>
            <person name="Kamagata Y."/>
            <person name="Liu W.T."/>
        </authorList>
    </citation>
    <scope>NUCLEOTIDE SEQUENCE [LARGE SCALE GENOMIC DNA]</scope>
    <source>
        <strain evidence="3">DSM 22288 / NBRC 105244 / SMSP</strain>
    </source>
</reference>
<dbReference type="NCBIfam" id="TIGR04274">
    <property type="entry name" value="hypoxanDNAglyco"/>
    <property type="match status" value="1"/>
</dbReference>
<organism evidence="2 3">
    <name type="scientific">Methanoregula formicica (strain DSM 22288 / NBRC 105244 / SMSP)</name>
    <dbReference type="NCBI Taxonomy" id="593750"/>
    <lineage>
        <taxon>Archaea</taxon>
        <taxon>Methanobacteriati</taxon>
        <taxon>Methanobacteriota</taxon>
        <taxon>Stenosarchaea group</taxon>
        <taxon>Methanomicrobia</taxon>
        <taxon>Methanomicrobiales</taxon>
        <taxon>Methanoregulaceae</taxon>
        <taxon>Methanoregula</taxon>
    </lineage>
</organism>
<dbReference type="eggNOG" id="arCOG04947">
    <property type="taxonomic scope" value="Archaea"/>
</dbReference>
<dbReference type="SMART" id="SM00986">
    <property type="entry name" value="UDG"/>
    <property type="match status" value="1"/>
</dbReference>
<dbReference type="InterPro" id="IPR005122">
    <property type="entry name" value="Uracil-DNA_glycosylase-like"/>
</dbReference>
<sequence precursor="true">MPCSGLLPVSSPNPRVLILGSFPSVLSLERQEYYGNPKNQFWAVMELLFSVPSSLPYPERIALLTTCGIALWDVVASCERPGSADSRIRKLVPNNIAGFVQKHPSILMVALNGSTAGRLYHRWCEVPNLPCVALPSTSPAYAAMPFPEKVLAWEVLKKDI</sequence>
<dbReference type="CDD" id="cd10032">
    <property type="entry name" value="UDG-F6_HDG"/>
    <property type="match status" value="1"/>
</dbReference>
<dbReference type="KEGG" id="mfo:Metfor_0516"/>
<accession>L0HCR4</accession>
<evidence type="ECO:0000259" key="1">
    <source>
        <dbReference type="SMART" id="SM00986"/>
    </source>
</evidence>
<evidence type="ECO:0000313" key="2">
    <source>
        <dbReference type="EMBL" id="AGB01586.1"/>
    </source>
</evidence>
<dbReference type="Proteomes" id="UP000010824">
    <property type="component" value="Chromosome"/>
</dbReference>
<dbReference type="Pfam" id="PF03167">
    <property type="entry name" value="UDG"/>
    <property type="match status" value="1"/>
</dbReference>
<dbReference type="InterPro" id="IPR026353">
    <property type="entry name" value="Hypoxan-DNA_Glyclase"/>
</dbReference>
<proteinExistence type="predicted"/>
<dbReference type="GeneID" id="14309189"/>
<dbReference type="HOGENOM" id="CLU_094865_0_0_2"/>
<gene>
    <name evidence="2" type="ordered locus">Metfor_0516</name>
</gene>
<dbReference type="OrthoDB" id="134618at2157"/>
<protein>
    <submittedName>
        <fullName evidence="2">G:T/U mismatch-specific DNA glycosylase</fullName>
    </submittedName>
</protein>
<dbReference type="SUPFAM" id="SSF52141">
    <property type="entry name" value="Uracil-DNA glycosylase-like"/>
    <property type="match status" value="1"/>
</dbReference>
<feature type="domain" description="Uracil-DNA glycosylase-like" evidence="1">
    <location>
        <begin position="7"/>
        <end position="157"/>
    </location>
</feature>
<dbReference type="SMART" id="SM00987">
    <property type="entry name" value="UreE_C"/>
    <property type="match status" value="1"/>
</dbReference>
<name>L0HCR4_METFS</name>
<dbReference type="AlphaFoldDB" id="L0HCR4"/>
<keyword evidence="3" id="KW-1185">Reference proteome</keyword>
<reference evidence="3" key="1">
    <citation type="submission" date="2011-12" db="EMBL/GenBank/DDBJ databases">
        <title>Complete sequence of Methanoregula formicicum SMSP.</title>
        <authorList>
            <person name="Lucas S."/>
            <person name="Han J."/>
            <person name="Lapidus A."/>
            <person name="Cheng J.-F."/>
            <person name="Goodwin L."/>
            <person name="Pitluck S."/>
            <person name="Peters L."/>
            <person name="Ovchinnikova G."/>
            <person name="Teshima H."/>
            <person name="Detter J.C."/>
            <person name="Han C."/>
            <person name="Tapia R."/>
            <person name="Land M."/>
            <person name="Hauser L."/>
            <person name="Kyrpides N."/>
            <person name="Ivanova N."/>
            <person name="Pagani I."/>
            <person name="Imachi H."/>
            <person name="Tamaki H."/>
            <person name="Sekiguchi Y."/>
            <person name="Kamagata Y."/>
            <person name="Cadillo-Quiroz H."/>
            <person name="Zinder S."/>
            <person name="Liu W.-T."/>
            <person name="Woyke T."/>
        </authorList>
    </citation>
    <scope>NUCLEOTIDE SEQUENCE [LARGE SCALE GENOMIC DNA]</scope>
    <source>
        <strain evidence="3">DSM 22288 / NBRC 105244 / SMSP</strain>
    </source>
</reference>
<dbReference type="InParanoid" id="L0HCR4"/>